<dbReference type="AlphaFoldDB" id="A0A7W9T066"/>
<reference evidence="6 7" key="1">
    <citation type="submission" date="2020-08" db="EMBL/GenBank/DDBJ databases">
        <title>Genomic Encyclopedia of Type Strains, Phase IV (KMG-IV): sequencing the most valuable type-strain genomes for metagenomic binning, comparative biology and taxonomic classification.</title>
        <authorList>
            <person name="Goeker M."/>
        </authorList>
    </citation>
    <scope>NUCLEOTIDE SEQUENCE [LARGE SCALE GENOMIC DNA]</scope>
    <source>
        <strain evidence="6 7">DSM 26718</strain>
    </source>
</reference>
<comment type="similarity">
    <text evidence="1">Belongs to the HMG-CoA reductase family.</text>
</comment>
<dbReference type="InterPro" id="IPR023074">
    <property type="entry name" value="HMG_CoA_Rdtase_cat_sf"/>
</dbReference>
<accession>A0A7W9T066</accession>
<dbReference type="PANTHER" id="PTHR10572">
    <property type="entry name" value="3-HYDROXY-3-METHYLGLUTARYL-COENZYME A REDUCTASE"/>
    <property type="match status" value="1"/>
</dbReference>
<dbReference type="Gene3D" id="3.90.770.10">
    <property type="entry name" value="3-hydroxy-3-methylglutaryl-coenzyme A Reductase, Chain A, domain 2"/>
    <property type="match status" value="1"/>
</dbReference>
<dbReference type="Gene3D" id="3.30.70.420">
    <property type="entry name" value="Hydroxymethylglutaryl-CoA reductase, class I/II, NAD/NADP-binding domain"/>
    <property type="match status" value="1"/>
</dbReference>
<dbReference type="CDD" id="cd00643">
    <property type="entry name" value="HMG-CoA_reductase_classI"/>
    <property type="match status" value="1"/>
</dbReference>
<evidence type="ECO:0000256" key="3">
    <source>
        <dbReference type="ARBA" id="ARBA00022857"/>
    </source>
</evidence>
<protein>
    <recommendedName>
        <fullName evidence="2">hydroxymethylglutaryl-CoA reductase (NADPH)</fullName>
        <ecNumber evidence="2">1.1.1.34</ecNumber>
    </recommendedName>
</protein>
<keyword evidence="3" id="KW-0521">NADP</keyword>
<dbReference type="GO" id="GO:0008299">
    <property type="term" value="P:isoprenoid biosynthetic process"/>
    <property type="evidence" value="ECO:0007669"/>
    <property type="project" value="InterPro"/>
</dbReference>
<evidence type="ECO:0000313" key="6">
    <source>
        <dbReference type="EMBL" id="MBB6058099.1"/>
    </source>
</evidence>
<proteinExistence type="inferred from homology"/>
<keyword evidence="4 6" id="KW-0560">Oxidoreductase</keyword>
<gene>
    <name evidence="6" type="ORF">HNQ93_000929</name>
</gene>
<evidence type="ECO:0000256" key="4">
    <source>
        <dbReference type="ARBA" id="ARBA00023002"/>
    </source>
</evidence>
<dbReference type="GO" id="GO:0015936">
    <property type="term" value="P:coenzyme A metabolic process"/>
    <property type="evidence" value="ECO:0007669"/>
    <property type="project" value="InterPro"/>
</dbReference>
<feature type="domain" description="Hydroxymethylglutaryl-CoA reductase-like" evidence="5">
    <location>
        <begin position="9"/>
        <end position="123"/>
    </location>
</feature>
<dbReference type="GO" id="GO:0004420">
    <property type="term" value="F:hydroxymethylglutaryl-CoA reductase (NADPH) activity"/>
    <property type="evidence" value="ECO:0007669"/>
    <property type="project" value="UniProtKB-EC"/>
</dbReference>
<comment type="caution">
    <text evidence="6">The sequence shown here is derived from an EMBL/GenBank/DDBJ whole genome shotgun (WGS) entry which is preliminary data.</text>
</comment>
<dbReference type="EMBL" id="JACHGG010000001">
    <property type="protein sequence ID" value="MBB6058099.1"/>
    <property type="molecule type" value="Genomic_DNA"/>
</dbReference>
<evidence type="ECO:0000313" key="7">
    <source>
        <dbReference type="Proteomes" id="UP000532746"/>
    </source>
</evidence>
<dbReference type="EC" id="1.1.1.34" evidence="2"/>
<dbReference type="PANTHER" id="PTHR10572:SF24">
    <property type="entry name" value="3-HYDROXY-3-METHYLGLUTARYL-COENZYME A REDUCTASE"/>
    <property type="match status" value="1"/>
</dbReference>
<dbReference type="SUPFAM" id="SSF56542">
    <property type="entry name" value="Substrate-binding domain of HMG-CoA reductase"/>
    <property type="match status" value="1"/>
</dbReference>
<evidence type="ECO:0000259" key="5">
    <source>
        <dbReference type="Pfam" id="PF25653"/>
    </source>
</evidence>
<dbReference type="SUPFAM" id="SSF55035">
    <property type="entry name" value="NAD-binding domain of HMG-CoA reductase"/>
    <property type="match status" value="1"/>
</dbReference>
<evidence type="ECO:0000256" key="1">
    <source>
        <dbReference type="ARBA" id="ARBA00007661"/>
    </source>
</evidence>
<name>A0A7W9T066_9BACT</name>
<organism evidence="6 7">
    <name type="scientific">Hymenobacter luteus</name>
    <dbReference type="NCBI Taxonomy" id="1411122"/>
    <lineage>
        <taxon>Bacteria</taxon>
        <taxon>Pseudomonadati</taxon>
        <taxon>Bacteroidota</taxon>
        <taxon>Cytophagia</taxon>
        <taxon>Cytophagales</taxon>
        <taxon>Hymenobacteraceae</taxon>
        <taxon>Hymenobacter</taxon>
    </lineage>
</organism>
<dbReference type="Proteomes" id="UP000532746">
    <property type="component" value="Unassembled WGS sequence"/>
</dbReference>
<sequence length="518" mass="56323">MIFTPSAMMLKLLYTRGSLRNTPEGVAFSIKNRLDTVRITRIEYVELDDVRIGTEQIALDLGNGDVRPASVFNAERAGFTLPVGQSATFHLAAKPLPEGLHTIRVRFAAEPFGELTVEVEDAIAARPESRTRIPRSETDDYSEAAIRARQQFAEEFTGEQFEHLKHYSFDAHTLQGNCEHFTGVAQIPVGLAGPLHVNGEHAQGQFLIPLATTEGTLVASYNRGIQLLNLCGGVKCTVIGDAMQRAPVFVFDDARGARDFGRWVEEAIDQIRPEAESTSRIAKLQYIDTYLAGKFAYLRFNYSTGDAAGQNMVGRATFAACSWILEHYPGAPIRHFYLESNFATDKKASQVNVMRTRGKRVVAEAVIKRDILQQRMRVKPEQLAYHGQVSNVGAFLSGANNNGAHSANGITALFIATGQDVANVSESSAGVLYSEITPEGDLYISITIPSLIVATHGGGTGLATQNEYLRLLGCTGRGTVNKLAEIVAGVVLAGELSLGAAISSSDWVSSHEQYGRNR</sequence>
<dbReference type="Pfam" id="PF00368">
    <property type="entry name" value="HMG-CoA_red"/>
    <property type="match status" value="1"/>
</dbReference>
<dbReference type="PROSITE" id="PS50065">
    <property type="entry name" value="HMG_COA_REDUCTASE_4"/>
    <property type="match status" value="1"/>
</dbReference>
<dbReference type="RefSeq" id="WP_215906236.1">
    <property type="nucleotide sequence ID" value="NZ_JACHGG010000001.1"/>
</dbReference>
<dbReference type="InterPro" id="IPR009029">
    <property type="entry name" value="HMG_CoA_Rdtase_sub-bd_dom_sf"/>
</dbReference>
<dbReference type="InterPro" id="IPR009023">
    <property type="entry name" value="HMG_CoA_Rdtase_NAD(P)-bd_sf"/>
</dbReference>
<dbReference type="Pfam" id="PF25653">
    <property type="entry name" value="HMG-CoA_red_N"/>
    <property type="match status" value="1"/>
</dbReference>
<dbReference type="InterPro" id="IPR004554">
    <property type="entry name" value="HMG_CoA_Rdtase_eu_arc"/>
</dbReference>
<keyword evidence="7" id="KW-1185">Reference proteome</keyword>
<dbReference type="InterPro" id="IPR002202">
    <property type="entry name" value="HMG_CoA_Rdtase"/>
</dbReference>
<evidence type="ECO:0000256" key="2">
    <source>
        <dbReference type="ARBA" id="ARBA00012999"/>
    </source>
</evidence>
<dbReference type="InterPro" id="IPR057868">
    <property type="entry name" value="HMG-CoA"/>
</dbReference>
<dbReference type="PRINTS" id="PR00071">
    <property type="entry name" value="HMGCOARDTASE"/>
</dbReference>